<protein>
    <recommendedName>
        <fullName evidence="4">ABC transporter substrate-binding protein</fullName>
    </recommendedName>
</protein>
<evidence type="ECO:0008006" key="4">
    <source>
        <dbReference type="Google" id="ProtNLM"/>
    </source>
</evidence>
<feature type="chain" id="PRO_5044322241" description="ABC transporter substrate-binding protein" evidence="1">
    <location>
        <begin position="22"/>
        <end position="150"/>
    </location>
</feature>
<dbReference type="Proteomes" id="UP000242418">
    <property type="component" value="Unassembled WGS sequence"/>
</dbReference>
<dbReference type="EMBL" id="FMTL01000001">
    <property type="protein sequence ID" value="SCW43425.1"/>
    <property type="molecule type" value="Genomic_DNA"/>
</dbReference>
<evidence type="ECO:0000313" key="3">
    <source>
        <dbReference type="Proteomes" id="UP000242418"/>
    </source>
</evidence>
<keyword evidence="3" id="KW-1185">Reference proteome</keyword>
<dbReference type="RefSeq" id="WP_090249306.1">
    <property type="nucleotide sequence ID" value="NZ_FMTL01000001.1"/>
</dbReference>
<dbReference type="AlphaFoldDB" id="A0AB37Z5R9"/>
<keyword evidence="1" id="KW-0732">Signal</keyword>
<reference evidence="2 3" key="1">
    <citation type="submission" date="2016-10" db="EMBL/GenBank/DDBJ databases">
        <authorList>
            <person name="Varghese N."/>
            <person name="Submissions S."/>
        </authorList>
    </citation>
    <scope>NUCLEOTIDE SEQUENCE [LARGE SCALE GENOMIC DNA]</scope>
    <source>
        <strain evidence="2 3">DSM 17833</strain>
    </source>
</reference>
<proteinExistence type="predicted"/>
<evidence type="ECO:0000313" key="2">
    <source>
        <dbReference type="EMBL" id="SCW43425.1"/>
    </source>
</evidence>
<accession>A0AB37Z5R9</accession>
<evidence type="ECO:0000256" key="1">
    <source>
        <dbReference type="SAM" id="SignalP"/>
    </source>
</evidence>
<sequence>MKKIITATLFAGLFTSAGVFAAAAPAADIIVVLASNVFQPVGTVANKINIARQGLMTAQPGRAGFVKNSFDFTVSANVIAGVLEQPANSRFGVVAGSNKGYSVFTGSSVGGSISQCGPQVAKDKTDLGASLVVDSTLDMTKANGCAIVTP</sequence>
<gene>
    <name evidence="2" type="ORF">SAMN05216370_1203</name>
</gene>
<organism evidence="2 3">
    <name type="scientific">Pseudomonas peli</name>
    <dbReference type="NCBI Taxonomy" id="592361"/>
    <lineage>
        <taxon>Bacteria</taxon>
        <taxon>Pseudomonadati</taxon>
        <taxon>Pseudomonadota</taxon>
        <taxon>Gammaproteobacteria</taxon>
        <taxon>Pseudomonadales</taxon>
        <taxon>Pseudomonadaceae</taxon>
        <taxon>Pseudomonas</taxon>
    </lineage>
</organism>
<comment type="caution">
    <text evidence="2">The sequence shown here is derived from an EMBL/GenBank/DDBJ whole genome shotgun (WGS) entry which is preliminary data.</text>
</comment>
<name>A0AB37Z5R9_9PSED</name>
<feature type="signal peptide" evidence="1">
    <location>
        <begin position="1"/>
        <end position="21"/>
    </location>
</feature>